<evidence type="ECO:0000313" key="6">
    <source>
        <dbReference type="Proteomes" id="UP000184550"/>
    </source>
</evidence>
<dbReference type="CDD" id="cd00082">
    <property type="entry name" value="HisKA"/>
    <property type="match status" value="1"/>
</dbReference>
<dbReference type="InterPro" id="IPR036097">
    <property type="entry name" value="HisK_dim/P_sf"/>
</dbReference>
<dbReference type="PANTHER" id="PTHR45569:SF1">
    <property type="entry name" value="SENSOR PROTEIN KDPD"/>
    <property type="match status" value="1"/>
</dbReference>
<reference evidence="5" key="1">
    <citation type="submission" date="2019-10" db="EMBL/GenBank/DDBJ databases">
        <authorList>
            <consortium name="Genoscope - CEA"/>
            <person name="William W."/>
        </authorList>
    </citation>
    <scope>NUCLEOTIDE SEQUENCE [LARGE SCALE GENOMIC DNA]</scope>
    <source>
        <strain evidence="5">BBR_PRJEB10992</strain>
    </source>
</reference>
<dbReference type="Gene3D" id="1.10.287.130">
    <property type="match status" value="1"/>
</dbReference>
<feature type="domain" description="Histidine kinase" evidence="4">
    <location>
        <begin position="342"/>
        <end position="576"/>
    </location>
</feature>
<evidence type="ECO:0000256" key="1">
    <source>
        <dbReference type="ARBA" id="ARBA00000085"/>
    </source>
</evidence>
<evidence type="ECO:0000256" key="2">
    <source>
        <dbReference type="ARBA" id="ARBA00012438"/>
    </source>
</evidence>
<organism evidence="5 6">
    <name type="scientific">Planktothrix serta PCC 8927</name>
    <dbReference type="NCBI Taxonomy" id="671068"/>
    <lineage>
        <taxon>Bacteria</taxon>
        <taxon>Bacillati</taxon>
        <taxon>Cyanobacteriota</taxon>
        <taxon>Cyanophyceae</taxon>
        <taxon>Oscillatoriophycideae</taxon>
        <taxon>Oscillatoriales</taxon>
        <taxon>Microcoleaceae</taxon>
        <taxon>Planktothrix</taxon>
    </lineage>
</organism>
<gene>
    <name evidence="5" type="ORF">PL8927_620019</name>
</gene>
<dbReference type="EMBL" id="CZCU02000138">
    <property type="protein sequence ID" value="VXD19125.1"/>
    <property type="molecule type" value="Genomic_DNA"/>
</dbReference>
<evidence type="ECO:0000313" key="5">
    <source>
        <dbReference type="EMBL" id="VXD19125.1"/>
    </source>
</evidence>
<dbReference type="RefSeq" id="WP_231506006.1">
    <property type="nucleotide sequence ID" value="NZ_LR734871.1"/>
</dbReference>
<evidence type="ECO:0000259" key="4">
    <source>
        <dbReference type="PROSITE" id="PS50109"/>
    </source>
</evidence>
<dbReference type="GO" id="GO:0005886">
    <property type="term" value="C:plasma membrane"/>
    <property type="evidence" value="ECO:0007669"/>
    <property type="project" value="TreeGrafter"/>
</dbReference>
<protein>
    <recommendedName>
        <fullName evidence="2">histidine kinase</fullName>
        <ecNumber evidence="2">2.7.13.3</ecNumber>
    </recommendedName>
</protein>
<dbReference type="Pfam" id="PF00512">
    <property type="entry name" value="HisKA"/>
    <property type="match status" value="1"/>
</dbReference>
<dbReference type="InterPro" id="IPR003661">
    <property type="entry name" value="HisK_dim/P_dom"/>
</dbReference>
<sequence>MMNQILLPTLSDLLAQDETHILSCSSLPKSSCNSNNNSHLSSGVQRYLKAEKEWYSGVQSINYLLEELRLNTDSISEHIISNSHPFKPLEIDSPNSDQANSLDSNSLSRLGLIISGPVPVLIHPHLAIHFATQIFTSDLSKLGDELILKLRHPLALLPACEGTSTSIPQTLACPLHGKDPLVKEQFCLVLTTQFSLVMVLGQDITGNPAFLFSFNPDIIEKALLMLRDRMDFIQGTANRELGRSVAIQKAQLEQSIAQFSPIEPHYKTVMKFSRLLLNNIGLDPEKKVELRPLKNNLKPVEITVPNLAKVAEKISSKSSAFVPETTLLENSIQAAEVELLQVIAHEVRTPLATIRTLTRLLLKRPDLPPEVVRKRLEMIDQECTTQIDRFNLIFRAVELEIEQRDFSSQGDHQEKPLPLTAMSLGDVFQSSLPRWQKHTSQRNQTLEVILPQKLPTVISDPTMLDQVLTGVIENFTRSLPDGSHIQVGVRLAGHQLKLQLESHPQPEQEGDSTFAVSPQSPLKSIGPLLMFQPETGSLSLNLAVTKNLFHALGGKLVVKQRPQQRNIMTIYLPLQNAAETE</sequence>
<dbReference type="SUPFAM" id="SSF47384">
    <property type="entry name" value="Homodimeric domain of signal transducing histidine kinase"/>
    <property type="match status" value="1"/>
</dbReference>
<dbReference type="PROSITE" id="PS50109">
    <property type="entry name" value="HIS_KIN"/>
    <property type="match status" value="1"/>
</dbReference>
<keyword evidence="3 5" id="KW-0418">Kinase</keyword>
<keyword evidence="3 5" id="KW-0808">Transferase</keyword>
<dbReference type="EC" id="2.7.13.3" evidence="2"/>
<dbReference type="AlphaFoldDB" id="A0A7Z9BUX0"/>
<keyword evidence="6" id="KW-1185">Reference proteome</keyword>
<dbReference type="InterPro" id="IPR005467">
    <property type="entry name" value="His_kinase_dom"/>
</dbReference>
<dbReference type="Gene3D" id="3.30.565.10">
    <property type="entry name" value="Histidine kinase-like ATPase, C-terminal domain"/>
    <property type="match status" value="1"/>
</dbReference>
<dbReference type="PANTHER" id="PTHR45569">
    <property type="entry name" value="SENSOR PROTEIN KDPD"/>
    <property type="match status" value="1"/>
</dbReference>
<evidence type="ECO:0000256" key="3">
    <source>
        <dbReference type="ARBA" id="ARBA00022777"/>
    </source>
</evidence>
<dbReference type="SUPFAM" id="SSF55874">
    <property type="entry name" value="ATPase domain of HSP90 chaperone/DNA topoisomerase II/histidine kinase"/>
    <property type="match status" value="1"/>
</dbReference>
<comment type="caution">
    <text evidence="5">The sequence shown here is derived from an EMBL/GenBank/DDBJ whole genome shotgun (WGS) entry which is preliminary data.</text>
</comment>
<proteinExistence type="predicted"/>
<comment type="catalytic activity">
    <reaction evidence="1">
        <text>ATP + protein L-histidine = ADP + protein N-phospho-L-histidine.</text>
        <dbReference type="EC" id="2.7.13.3"/>
    </reaction>
</comment>
<dbReference type="SMART" id="SM00388">
    <property type="entry name" value="HisKA"/>
    <property type="match status" value="1"/>
</dbReference>
<dbReference type="InterPro" id="IPR036890">
    <property type="entry name" value="HATPase_C_sf"/>
</dbReference>
<dbReference type="Proteomes" id="UP000184550">
    <property type="component" value="Unassembled WGS sequence"/>
</dbReference>
<name>A0A7Z9BUX0_9CYAN</name>
<dbReference type="InterPro" id="IPR052023">
    <property type="entry name" value="Histidine_kinase_KdpD"/>
</dbReference>
<dbReference type="GO" id="GO:0000155">
    <property type="term" value="F:phosphorelay sensor kinase activity"/>
    <property type="evidence" value="ECO:0007669"/>
    <property type="project" value="InterPro"/>
</dbReference>
<accession>A0A7Z9BUX0</accession>